<accession>A0A916XB16</accession>
<gene>
    <name evidence="2" type="ORF">GCM10011396_01830</name>
</gene>
<evidence type="ECO:0000313" key="3">
    <source>
        <dbReference type="Proteomes" id="UP000637423"/>
    </source>
</evidence>
<evidence type="ECO:0000313" key="2">
    <source>
        <dbReference type="EMBL" id="GGC58585.1"/>
    </source>
</evidence>
<dbReference type="PANTHER" id="PTHR35531">
    <property type="entry name" value="INNER MEMBRANE PROTEIN YBCI-RELATED"/>
    <property type="match status" value="1"/>
</dbReference>
<dbReference type="Proteomes" id="UP000637423">
    <property type="component" value="Unassembled WGS sequence"/>
</dbReference>
<organism evidence="2 3">
    <name type="scientific">Undibacterium terreum</name>
    <dbReference type="NCBI Taxonomy" id="1224302"/>
    <lineage>
        <taxon>Bacteria</taxon>
        <taxon>Pseudomonadati</taxon>
        <taxon>Pseudomonadota</taxon>
        <taxon>Betaproteobacteria</taxon>
        <taxon>Burkholderiales</taxon>
        <taxon>Oxalobacteraceae</taxon>
        <taxon>Undibacterium</taxon>
    </lineage>
</organism>
<feature type="transmembrane region" description="Helical" evidence="1">
    <location>
        <begin position="60"/>
        <end position="81"/>
    </location>
</feature>
<keyword evidence="1" id="KW-1133">Transmembrane helix</keyword>
<dbReference type="GO" id="GO:0016787">
    <property type="term" value="F:hydrolase activity"/>
    <property type="evidence" value="ECO:0007669"/>
    <property type="project" value="UniProtKB-KW"/>
</dbReference>
<proteinExistence type="predicted"/>
<keyword evidence="1" id="KW-0812">Transmembrane</keyword>
<dbReference type="PANTHER" id="PTHR35531:SF1">
    <property type="entry name" value="INNER MEMBRANE PROTEIN YBCI-RELATED"/>
    <property type="match status" value="1"/>
</dbReference>
<feature type="transmembrane region" description="Helical" evidence="1">
    <location>
        <begin position="23"/>
        <end position="40"/>
    </location>
</feature>
<protein>
    <submittedName>
        <fullName evidence="2">Hydrolase</fullName>
    </submittedName>
</protein>
<keyword evidence="3" id="KW-1185">Reference proteome</keyword>
<reference evidence="2" key="1">
    <citation type="journal article" date="2014" name="Int. J. Syst. Evol. Microbiol.">
        <title>Complete genome sequence of Corynebacterium casei LMG S-19264T (=DSM 44701T), isolated from a smear-ripened cheese.</title>
        <authorList>
            <consortium name="US DOE Joint Genome Institute (JGI-PGF)"/>
            <person name="Walter F."/>
            <person name="Albersmeier A."/>
            <person name="Kalinowski J."/>
            <person name="Ruckert C."/>
        </authorList>
    </citation>
    <scope>NUCLEOTIDE SEQUENCE</scope>
    <source>
        <strain evidence="2">CGMCC 1.10998</strain>
    </source>
</reference>
<dbReference type="AlphaFoldDB" id="A0A916XB16"/>
<keyword evidence="1" id="KW-0472">Membrane</keyword>
<keyword evidence="2" id="KW-0378">Hydrolase</keyword>
<comment type="caution">
    <text evidence="2">The sequence shown here is derived from an EMBL/GenBank/DDBJ whole genome shotgun (WGS) entry which is preliminary data.</text>
</comment>
<evidence type="ECO:0000256" key="1">
    <source>
        <dbReference type="SAM" id="Phobius"/>
    </source>
</evidence>
<feature type="transmembrane region" description="Helical" evidence="1">
    <location>
        <begin position="153"/>
        <end position="171"/>
    </location>
</feature>
<name>A0A916XB16_9BURK</name>
<dbReference type="RefSeq" id="WP_188564121.1">
    <property type="nucleotide sequence ID" value="NZ_BMED01000001.1"/>
</dbReference>
<dbReference type="InterPro" id="IPR007404">
    <property type="entry name" value="YdjM-like"/>
</dbReference>
<dbReference type="Pfam" id="PF04307">
    <property type="entry name" value="YdjM"/>
    <property type="match status" value="1"/>
</dbReference>
<reference evidence="2" key="2">
    <citation type="submission" date="2020-09" db="EMBL/GenBank/DDBJ databases">
        <authorList>
            <person name="Sun Q."/>
            <person name="Zhou Y."/>
        </authorList>
    </citation>
    <scope>NUCLEOTIDE SEQUENCE</scope>
    <source>
        <strain evidence="2">CGMCC 1.10998</strain>
    </source>
</reference>
<dbReference type="EMBL" id="BMED01000001">
    <property type="protein sequence ID" value="GGC58585.1"/>
    <property type="molecule type" value="Genomic_DNA"/>
</dbReference>
<feature type="transmembrane region" description="Helical" evidence="1">
    <location>
        <begin position="88"/>
        <end position="111"/>
    </location>
</feature>
<sequence length="177" mass="19706">MATIISHALIPLSLGLVLNRDKYPWRLIIAGMLCAMLPDLDVLMFKFGVAYESPFGHRGFTHSLAFAAAIAAMLTLLSRYLKTAKARIFGFIFIAAASHGVLDAMTTGGLGVEFFWPVSLQRYFFPVQFIQVSPIGLHNFMTARGLQVIQSELVTIWLPCLVFVSLINIYSHQRTKP</sequence>